<feature type="transmembrane region" description="Helical" evidence="1">
    <location>
        <begin position="52"/>
        <end position="76"/>
    </location>
</feature>
<name>A0A402A6Q3_9CHLR</name>
<dbReference type="AlphaFoldDB" id="A0A402A6Q3"/>
<comment type="caution">
    <text evidence="2">The sequence shown here is derived from an EMBL/GenBank/DDBJ whole genome shotgun (WGS) entry which is preliminary data.</text>
</comment>
<organism evidence="2 3">
    <name type="scientific">Tengunoibacter tsumagoiensis</name>
    <dbReference type="NCBI Taxonomy" id="2014871"/>
    <lineage>
        <taxon>Bacteria</taxon>
        <taxon>Bacillati</taxon>
        <taxon>Chloroflexota</taxon>
        <taxon>Ktedonobacteria</taxon>
        <taxon>Ktedonobacterales</taxon>
        <taxon>Dictyobacteraceae</taxon>
        <taxon>Tengunoibacter</taxon>
    </lineage>
</organism>
<feature type="transmembrane region" description="Helical" evidence="1">
    <location>
        <begin position="187"/>
        <end position="208"/>
    </location>
</feature>
<evidence type="ECO:0000313" key="3">
    <source>
        <dbReference type="Proteomes" id="UP000287352"/>
    </source>
</evidence>
<evidence type="ECO:0000313" key="2">
    <source>
        <dbReference type="EMBL" id="GCE14820.1"/>
    </source>
</evidence>
<dbReference type="OrthoDB" id="195502at2"/>
<feature type="transmembrane region" description="Helical" evidence="1">
    <location>
        <begin position="124"/>
        <end position="144"/>
    </location>
</feature>
<dbReference type="Pfam" id="PF10067">
    <property type="entry name" value="DUF2306"/>
    <property type="match status" value="1"/>
</dbReference>
<dbReference type="EMBL" id="BIFR01000002">
    <property type="protein sequence ID" value="GCE14820.1"/>
    <property type="molecule type" value="Genomic_DNA"/>
</dbReference>
<accession>A0A402A6Q3</accession>
<keyword evidence="1" id="KW-1133">Transmembrane helix</keyword>
<evidence type="ECO:0008006" key="4">
    <source>
        <dbReference type="Google" id="ProtNLM"/>
    </source>
</evidence>
<dbReference type="Proteomes" id="UP000287352">
    <property type="component" value="Unassembled WGS sequence"/>
</dbReference>
<feature type="transmembrane region" description="Helical" evidence="1">
    <location>
        <begin position="25"/>
        <end position="46"/>
    </location>
</feature>
<evidence type="ECO:0000256" key="1">
    <source>
        <dbReference type="SAM" id="Phobius"/>
    </source>
</evidence>
<protein>
    <recommendedName>
        <fullName evidence="4">DUF2306 domain-containing protein</fullName>
    </recommendedName>
</protein>
<feature type="transmembrane region" description="Helical" evidence="1">
    <location>
        <begin position="96"/>
        <end position="118"/>
    </location>
</feature>
<gene>
    <name evidence="2" type="ORF">KTT_46790</name>
</gene>
<dbReference type="RefSeq" id="WP_126582354.1">
    <property type="nucleotide sequence ID" value="NZ_BIFR01000002.1"/>
</dbReference>
<sequence length="232" mass="26311">MSTTQMPLKSHKRNAHLSEQLRKPLNIIVGLLCLIGVGAVLSLLFVPPISPVFHILPLITFLHVLPAGLWMVLAPFQFVKRIRSRWLNYHRWTGRLLIILGLLVGLSAVFMALITPIAGWGERLIMAIYGPLFVVSLVKSFYHIRNHQVNQHREWMIRAFALTLAVSTVRLIEIPILVVAGLAWLQVAYIVSNFTAFTLHLLVAEIWIRITRRKRVVQQNAQSMPTLSSAVH</sequence>
<proteinExistence type="predicted"/>
<keyword evidence="3" id="KW-1185">Reference proteome</keyword>
<keyword evidence="1" id="KW-0812">Transmembrane</keyword>
<dbReference type="InterPro" id="IPR018750">
    <property type="entry name" value="DUF2306_membrane"/>
</dbReference>
<keyword evidence="1" id="KW-0472">Membrane</keyword>
<feature type="transmembrane region" description="Helical" evidence="1">
    <location>
        <begin position="156"/>
        <end position="181"/>
    </location>
</feature>
<reference evidence="3" key="1">
    <citation type="submission" date="2018-12" db="EMBL/GenBank/DDBJ databases">
        <title>Tengunoibacter tsumagoiensis gen. nov., sp. nov., Dictyobacter kobayashii sp. nov., D. alpinus sp. nov., and D. joshuensis sp. nov. and description of Dictyobacteraceae fam. nov. within the order Ktedonobacterales isolated from Tengu-no-mugimeshi.</title>
        <authorList>
            <person name="Wang C.M."/>
            <person name="Zheng Y."/>
            <person name="Sakai Y."/>
            <person name="Toyoda A."/>
            <person name="Minakuchi Y."/>
            <person name="Abe K."/>
            <person name="Yokota A."/>
            <person name="Yabe S."/>
        </authorList>
    </citation>
    <scope>NUCLEOTIDE SEQUENCE [LARGE SCALE GENOMIC DNA]</scope>
    <source>
        <strain evidence="3">Uno3</strain>
    </source>
</reference>